<sequence>MIAIKKIYNLLLILFLIPVLFGCEIKQAKSQGSFTDISYEELVKKIDDKDSFILQFSKTSCPYCQELEEVESEYFIKNNEIIYRFYIDLNELDYDENIDFFKSKFNDLSFVPTVYWMEEGVAKNQLPILENNQYDILDKWINDNKKFYQGSVKNL</sequence>
<dbReference type="EMBL" id="JACRWH010000097">
    <property type="protein sequence ID" value="MBC6013386.1"/>
    <property type="molecule type" value="Genomic_DNA"/>
</dbReference>
<evidence type="ECO:0008006" key="3">
    <source>
        <dbReference type="Google" id="ProtNLM"/>
    </source>
</evidence>
<accession>A0ABR7KKW0</accession>
<organism evidence="1 2">
    <name type="scientific">Holdemanella hominis</name>
    <dbReference type="NCBI Taxonomy" id="2764327"/>
    <lineage>
        <taxon>Bacteria</taxon>
        <taxon>Bacillati</taxon>
        <taxon>Bacillota</taxon>
        <taxon>Erysipelotrichia</taxon>
        <taxon>Erysipelotrichales</taxon>
        <taxon>Erysipelotrichaceae</taxon>
        <taxon>Holdemanella</taxon>
    </lineage>
</organism>
<keyword evidence="2" id="KW-1185">Reference proteome</keyword>
<dbReference type="SUPFAM" id="SSF52833">
    <property type="entry name" value="Thioredoxin-like"/>
    <property type="match status" value="1"/>
</dbReference>
<reference evidence="1 2" key="1">
    <citation type="submission" date="2020-08" db="EMBL/GenBank/DDBJ databases">
        <authorList>
            <person name="Liu C."/>
            <person name="Sun Q."/>
        </authorList>
    </citation>
    <scope>NUCLEOTIDE SEQUENCE [LARGE SCALE GENOMIC DNA]</scope>
    <source>
        <strain evidence="1 2">L34</strain>
    </source>
</reference>
<evidence type="ECO:0000313" key="2">
    <source>
        <dbReference type="Proteomes" id="UP000649075"/>
    </source>
</evidence>
<evidence type="ECO:0000313" key="1">
    <source>
        <dbReference type="EMBL" id="MBC6013386.1"/>
    </source>
</evidence>
<dbReference type="InterPro" id="IPR036249">
    <property type="entry name" value="Thioredoxin-like_sf"/>
</dbReference>
<dbReference type="Proteomes" id="UP000649075">
    <property type="component" value="Unassembled WGS sequence"/>
</dbReference>
<protein>
    <recommendedName>
        <fullName evidence="3">Thioredoxin</fullName>
    </recommendedName>
</protein>
<name>A0ABR7KKW0_9FIRM</name>
<gene>
    <name evidence="1" type="ORF">H8911_11935</name>
</gene>
<comment type="caution">
    <text evidence="1">The sequence shown here is derived from an EMBL/GenBank/DDBJ whole genome shotgun (WGS) entry which is preliminary data.</text>
</comment>
<dbReference type="PROSITE" id="PS51257">
    <property type="entry name" value="PROKAR_LIPOPROTEIN"/>
    <property type="match status" value="1"/>
</dbReference>
<dbReference type="Gene3D" id="3.40.30.10">
    <property type="entry name" value="Glutaredoxin"/>
    <property type="match status" value="1"/>
</dbReference>
<dbReference type="RefSeq" id="WP_186999813.1">
    <property type="nucleotide sequence ID" value="NZ_JACRWH010000097.1"/>
</dbReference>
<proteinExistence type="predicted"/>